<feature type="domain" description="Helix-hairpin-helix DNA-binding motif class 1" evidence="2">
    <location>
        <begin position="60"/>
        <end position="79"/>
    </location>
</feature>
<dbReference type="Gene3D" id="1.10.150.280">
    <property type="entry name" value="AF1531-like domain"/>
    <property type="match status" value="1"/>
</dbReference>
<organism evidence="3 4">
    <name type="scientific">Desulfobulbus oligotrophicus</name>
    <dbReference type="NCBI Taxonomy" id="1909699"/>
    <lineage>
        <taxon>Bacteria</taxon>
        <taxon>Pseudomonadati</taxon>
        <taxon>Thermodesulfobacteriota</taxon>
        <taxon>Desulfobulbia</taxon>
        <taxon>Desulfobulbales</taxon>
        <taxon>Desulfobulbaceae</taxon>
        <taxon>Desulfobulbus</taxon>
    </lineage>
</organism>
<gene>
    <name evidence="3" type="ORF">HP555_02480</name>
</gene>
<name>A0A7T6APM4_9BACT</name>
<evidence type="ECO:0000313" key="3">
    <source>
        <dbReference type="EMBL" id="QQG64808.1"/>
    </source>
</evidence>
<dbReference type="InterPro" id="IPR003583">
    <property type="entry name" value="Hlx-hairpin-Hlx_DNA-bd_motif"/>
</dbReference>
<reference evidence="3 4" key="1">
    <citation type="submission" date="2020-05" db="EMBL/GenBank/DDBJ databases">
        <title>Complete genome of Desulfobulbus oligotrophicus.</title>
        <authorList>
            <person name="Podar M."/>
        </authorList>
    </citation>
    <scope>NUCLEOTIDE SEQUENCE [LARGE SCALE GENOMIC DNA]</scope>
    <source>
        <strain evidence="3 4">Prop6</strain>
    </source>
</reference>
<feature type="signal peptide" evidence="1">
    <location>
        <begin position="1"/>
        <end position="20"/>
    </location>
</feature>
<feature type="chain" id="PRO_5032845716" evidence="1">
    <location>
        <begin position="21"/>
        <end position="84"/>
    </location>
</feature>
<dbReference type="Pfam" id="PF12836">
    <property type="entry name" value="HHH_3"/>
    <property type="match status" value="1"/>
</dbReference>
<dbReference type="AlphaFoldDB" id="A0A7T6APM4"/>
<dbReference type="GO" id="GO:0015627">
    <property type="term" value="C:type II protein secretion system complex"/>
    <property type="evidence" value="ECO:0007669"/>
    <property type="project" value="TreeGrafter"/>
</dbReference>
<dbReference type="GO" id="GO:0003677">
    <property type="term" value="F:DNA binding"/>
    <property type="evidence" value="ECO:0007669"/>
    <property type="project" value="InterPro"/>
</dbReference>
<feature type="domain" description="Helix-hairpin-helix DNA-binding motif class 1" evidence="2">
    <location>
        <begin position="30"/>
        <end position="49"/>
    </location>
</feature>
<dbReference type="SMART" id="SM00278">
    <property type="entry name" value="HhH1"/>
    <property type="match status" value="2"/>
</dbReference>
<keyword evidence="4" id="KW-1185">Reference proteome</keyword>
<dbReference type="InterPro" id="IPR004509">
    <property type="entry name" value="Competence_ComEA_HhH"/>
</dbReference>
<keyword evidence="1" id="KW-0732">Signal</keyword>
<accession>A0A7T6APM4</accession>
<dbReference type="InterPro" id="IPR010994">
    <property type="entry name" value="RuvA_2-like"/>
</dbReference>
<dbReference type="InterPro" id="IPR051675">
    <property type="entry name" value="Endo/Exo/Phosphatase_dom_1"/>
</dbReference>
<dbReference type="RefSeq" id="WP_199263640.1">
    <property type="nucleotide sequence ID" value="NZ_CP054140.1"/>
</dbReference>
<dbReference type="GO" id="GO:0015628">
    <property type="term" value="P:protein secretion by the type II secretion system"/>
    <property type="evidence" value="ECO:0007669"/>
    <property type="project" value="TreeGrafter"/>
</dbReference>
<evidence type="ECO:0000256" key="1">
    <source>
        <dbReference type="SAM" id="SignalP"/>
    </source>
</evidence>
<proteinExistence type="predicted"/>
<sequence>MKRFYLTLVFLLCLVTAAFAKVNINSATTEELATLKGIGKVKAEAIVAYRSTNGDFKTVEDLTKVKGIGNKIFENIKDDISVDE</sequence>
<evidence type="ECO:0000313" key="4">
    <source>
        <dbReference type="Proteomes" id="UP000596092"/>
    </source>
</evidence>
<protein>
    <submittedName>
        <fullName evidence="3">Helix-hairpin-helix domain-containing protein</fullName>
    </submittedName>
</protein>
<dbReference type="KEGG" id="dog:HP555_02480"/>
<dbReference type="PANTHER" id="PTHR21180:SF32">
    <property type="entry name" value="ENDONUCLEASE_EXONUCLEASE_PHOSPHATASE FAMILY DOMAIN-CONTAINING PROTEIN 1"/>
    <property type="match status" value="1"/>
</dbReference>
<dbReference type="Proteomes" id="UP000596092">
    <property type="component" value="Chromosome"/>
</dbReference>
<dbReference type="EMBL" id="CP054140">
    <property type="protein sequence ID" value="QQG64808.1"/>
    <property type="molecule type" value="Genomic_DNA"/>
</dbReference>
<dbReference type="PANTHER" id="PTHR21180">
    <property type="entry name" value="ENDONUCLEASE/EXONUCLEASE/PHOSPHATASE FAMILY DOMAIN-CONTAINING PROTEIN 1"/>
    <property type="match status" value="1"/>
</dbReference>
<dbReference type="SUPFAM" id="SSF47781">
    <property type="entry name" value="RuvA domain 2-like"/>
    <property type="match status" value="1"/>
</dbReference>
<evidence type="ECO:0000259" key="2">
    <source>
        <dbReference type="SMART" id="SM00278"/>
    </source>
</evidence>
<dbReference type="NCBIfam" id="TIGR00426">
    <property type="entry name" value="competence protein ComEA helix-hairpin-helix repeat region"/>
    <property type="match status" value="1"/>
</dbReference>
<dbReference type="GO" id="GO:0006281">
    <property type="term" value="P:DNA repair"/>
    <property type="evidence" value="ECO:0007669"/>
    <property type="project" value="InterPro"/>
</dbReference>